<dbReference type="SMART" id="SM00360">
    <property type="entry name" value="RRM"/>
    <property type="match status" value="3"/>
</dbReference>
<evidence type="ECO:0000256" key="4">
    <source>
        <dbReference type="ARBA" id="ARBA00022884"/>
    </source>
</evidence>
<feature type="domain" description="RRM" evidence="7">
    <location>
        <begin position="265"/>
        <end position="340"/>
    </location>
</feature>
<keyword evidence="2" id="KW-0963">Cytoplasm</keyword>
<dbReference type="SUPFAM" id="SSF54928">
    <property type="entry name" value="RNA-binding domain, RBD"/>
    <property type="match status" value="2"/>
</dbReference>
<evidence type="ECO:0000256" key="2">
    <source>
        <dbReference type="ARBA" id="ARBA00022490"/>
    </source>
</evidence>
<comment type="caution">
    <text evidence="8">The sequence shown here is derived from an EMBL/GenBank/DDBJ whole genome shotgun (WGS) entry which is preliminary data.</text>
</comment>
<keyword evidence="3" id="KW-0677">Repeat</keyword>
<evidence type="ECO:0000313" key="8">
    <source>
        <dbReference type="EMBL" id="KAK3914567.1"/>
    </source>
</evidence>
<feature type="domain" description="RRM" evidence="7">
    <location>
        <begin position="88"/>
        <end position="166"/>
    </location>
</feature>
<evidence type="ECO:0000256" key="1">
    <source>
        <dbReference type="ARBA" id="ARBA00004496"/>
    </source>
</evidence>
<reference evidence="8" key="1">
    <citation type="submission" date="2021-07" db="EMBL/GenBank/DDBJ databases">
        <authorList>
            <person name="Catto M.A."/>
            <person name="Jacobson A."/>
            <person name="Kennedy G."/>
            <person name="Labadie P."/>
            <person name="Hunt B.G."/>
            <person name="Srinivasan R."/>
        </authorList>
    </citation>
    <scope>NUCLEOTIDE SEQUENCE</scope>
    <source>
        <strain evidence="8">PL_HMW_Pooled</strain>
        <tissue evidence="8">Head</tissue>
    </source>
</reference>
<dbReference type="Proteomes" id="UP001219518">
    <property type="component" value="Unassembled WGS sequence"/>
</dbReference>
<dbReference type="EMBL" id="JAHWGI010000383">
    <property type="protein sequence ID" value="KAK3914567.1"/>
    <property type="molecule type" value="Genomic_DNA"/>
</dbReference>
<gene>
    <name evidence="8" type="ORF">KUF71_005363</name>
</gene>
<dbReference type="InterPro" id="IPR006535">
    <property type="entry name" value="HnRNP_R/Q_splicing_fac"/>
</dbReference>
<dbReference type="AlphaFoldDB" id="A0AAE1H4D6"/>
<evidence type="ECO:0000256" key="6">
    <source>
        <dbReference type="SAM" id="MobiDB-lite"/>
    </source>
</evidence>
<keyword evidence="4 5" id="KW-0694">RNA-binding</keyword>
<comment type="subcellular location">
    <subcellularLocation>
        <location evidence="1">Cytoplasm</location>
    </subcellularLocation>
</comment>
<proteinExistence type="predicted"/>
<dbReference type="GO" id="GO:0003723">
    <property type="term" value="F:RNA binding"/>
    <property type="evidence" value="ECO:0007669"/>
    <property type="project" value="UniProtKB-UniRule"/>
</dbReference>
<dbReference type="GO" id="GO:0005737">
    <property type="term" value="C:cytoplasm"/>
    <property type="evidence" value="ECO:0007669"/>
    <property type="project" value="UniProtKB-SubCell"/>
</dbReference>
<dbReference type="CDD" id="cd12250">
    <property type="entry name" value="RRM2_hnRNPR_like"/>
    <property type="match status" value="1"/>
</dbReference>
<feature type="region of interest" description="Disordered" evidence="6">
    <location>
        <begin position="18"/>
        <end position="44"/>
    </location>
</feature>
<evidence type="ECO:0000259" key="7">
    <source>
        <dbReference type="PROSITE" id="PS50102"/>
    </source>
</evidence>
<dbReference type="InterPro" id="IPR012677">
    <property type="entry name" value="Nucleotide-bd_a/b_plait_sf"/>
</dbReference>
<dbReference type="InterPro" id="IPR035979">
    <property type="entry name" value="RBD_domain_sf"/>
</dbReference>
<evidence type="ECO:0000313" key="9">
    <source>
        <dbReference type="Proteomes" id="UP001219518"/>
    </source>
</evidence>
<dbReference type="Pfam" id="PF00076">
    <property type="entry name" value="RRM_1"/>
    <property type="match status" value="3"/>
</dbReference>
<organism evidence="8 9">
    <name type="scientific">Frankliniella fusca</name>
    <dbReference type="NCBI Taxonomy" id="407009"/>
    <lineage>
        <taxon>Eukaryota</taxon>
        <taxon>Metazoa</taxon>
        <taxon>Ecdysozoa</taxon>
        <taxon>Arthropoda</taxon>
        <taxon>Hexapoda</taxon>
        <taxon>Insecta</taxon>
        <taxon>Pterygota</taxon>
        <taxon>Neoptera</taxon>
        <taxon>Paraneoptera</taxon>
        <taxon>Thysanoptera</taxon>
        <taxon>Terebrantia</taxon>
        <taxon>Thripoidea</taxon>
        <taxon>Thripidae</taxon>
        <taxon>Frankliniella</taxon>
    </lineage>
</organism>
<dbReference type="PANTHER" id="PTHR21245">
    <property type="entry name" value="HETEROGENEOUS NUCLEAR RIBONUCLEOPROTEIN"/>
    <property type="match status" value="1"/>
</dbReference>
<dbReference type="NCBIfam" id="TIGR01648">
    <property type="entry name" value="hnRNP-R-Q"/>
    <property type="match status" value="1"/>
</dbReference>
<dbReference type="PROSITE" id="PS50102">
    <property type="entry name" value="RRM"/>
    <property type="match status" value="3"/>
</dbReference>
<evidence type="ECO:0000256" key="3">
    <source>
        <dbReference type="ARBA" id="ARBA00022737"/>
    </source>
</evidence>
<feature type="region of interest" description="Disordered" evidence="6">
    <location>
        <begin position="348"/>
        <end position="379"/>
    </location>
</feature>
<name>A0AAE1H4D6_9NEOP</name>
<dbReference type="Gene3D" id="3.30.70.330">
    <property type="match status" value="3"/>
</dbReference>
<evidence type="ECO:0000256" key="5">
    <source>
        <dbReference type="PROSITE-ProRule" id="PRU00176"/>
    </source>
</evidence>
<reference evidence="8" key="2">
    <citation type="journal article" date="2023" name="BMC Genomics">
        <title>Pest status, molecular evolution, and epigenetic factors derived from the genome assembly of Frankliniella fusca, a thysanopteran phytovirus vector.</title>
        <authorList>
            <person name="Catto M.A."/>
            <person name="Labadie P.E."/>
            <person name="Jacobson A.L."/>
            <person name="Kennedy G.G."/>
            <person name="Srinivasan R."/>
            <person name="Hunt B.G."/>
        </authorList>
    </citation>
    <scope>NUCLEOTIDE SEQUENCE</scope>
    <source>
        <strain evidence="8">PL_HMW_Pooled</strain>
    </source>
</reference>
<feature type="domain" description="RRM" evidence="7">
    <location>
        <begin position="168"/>
        <end position="252"/>
    </location>
</feature>
<protein>
    <submittedName>
        <fullName evidence="8">APOBEC1 complementation factor</fullName>
    </submittedName>
</protein>
<dbReference type="CDD" id="cd12249">
    <property type="entry name" value="RRM1_hnRNPR_like"/>
    <property type="match status" value="1"/>
</dbReference>
<dbReference type="FunFam" id="3.30.70.330:FF:000022">
    <property type="entry name" value="APOBEC1 complementation factor isoform X1"/>
    <property type="match status" value="1"/>
</dbReference>
<keyword evidence="9" id="KW-1185">Reference proteome</keyword>
<dbReference type="InterPro" id="IPR000504">
    <property type="entry name" value="RRM_dom"/>
</dbReference>
<sequence length="433" mass="47839">MTPQKQDVNNNTMDMSSLLRTLPPVGSPPQGAHASLPPSTGAGDQQYETQLRLLDLINKSGYNIEQFNGQRRTGPPSDWVGPPPAPGSEIFIGKIPRDCYEDELFPLLVQFGRLYELRLMMDFSGTNRGFGFAQYSNPEEARRAVAALDGHAIRPGKWLGVMKSMDNRRLFIGGLPKEKTREEILTELSKILPGIDLVDVILYPSVVDKTKNRGFAFVEFRTHKDAAIARRKMIPGGVVLWGHELAVDWAEPEPEVSEDVMAKVKVVYIRNLMLSTPESTIVDVIVRVAKVPRIAIEKVKKLKDFAFCHFTDRHYAEQCLIMLDKYNLDGSCISVVWAKPPRDRVIVRKNSSGSEEDIPKRQISSGYGHRRPTSSGPVNGISLAPQPYSSWNTLVALCGSEPLADVTSWPNSAAPGGLSFLARVGLALSCAKA</sequence>
<accession>A0AAE1H4D6</accession>